<dbReference type="AlphaFoldDB" id="A0A7S2VG22"/>
<accession>A0A7S2VG22</accession>
<evidence type="ECO:0000313" key="3">
    <source>
        <dbReference type="EMBL" id="CAD9953740.1"/>
    </source>
</evidence>
<keyword evidence="1" id="KW-0175">Coiled coil</keyword>
<feature type="compositionally biased region" description="Low complexity" evidence="2">
    <location>
        <begin position="44"/>
        <end position="56"/>
    </location>
</feature>
<organism evidence="3">
    <name type="scientific">Entomoneis paludosa</name>
    <dbReference type="NCBI Taxonomy" id="265537"/>
    <lineage>
        <taxon>Eukaryota</taxon>
        <taxon>Sar</taxon>
        <taxon>Stramenopiles</taxon>
        <taxon>Ochrophyta</taxon>
        <taxon>Bacillariophyta</taxon>
        <taxon>Bacillariophyceae</taxon>
        <taxon>Bacillariophycidae</taxon>
        <taxon>Entomoneidaceae</taxon>
        <taxon>Entomoneis</taxon>
    </lineage>
</organism>
<sequence length="178" mass="19841">MTPTNPSHKNPKSGKKITVVSAGRSSQQELLEANRRVAAQGRLTTRPTTTSSPSRSQSIIELISSFPKTAPGNESLAQLQFKESIYYTLKHMEKKMELATQENAKLKQENSALKQENIQVKQDLKAQHEARGKEIELLEKANGHLNDAIKEQGTLPAMKKNEIAKKDELLRKANAKLN</sequence>
<feature type="coiled-coil region" evidence="1">
    <location>
        <begin position="89"/>
        <end position="123"/>
    </location>
</feature>
<evidence type="ECO:0000256" key="2">
    <source>
        <dbReference type="SAM" id="MobiDB-lite"/>
    </source>
</evidence>
<feature type="region of interest" description="Disordered" evidence="2">
    <location>
        <begin position="1"/>
        <end position="56"/>
    </location>
</feature>
<dbReference type="EMBL" id="HBHT01009772">
    <property type="protein sequence ID" value="CAD9953740.1"/>
    <property type="molecule type" value="Transcribed_RNA"/>
</dbReference>
<protein>
    <submittedName>
        <fullName evidence="3">Uncharacterized protein</fullName>
    </submittedName>
</protein>
<evidence type="ECO:0000256" key="1">
    <source>
        <dbReference type="SAM" id="Coils"/>
    </source>
</evidence>
<gene>
    <name evidence="3" type="ORF">APAL1065_LOCUS6543</name>
</gene>
<reference evidence="3" key="1">
    <citation type="submission" date="2021-01" db="EMBL/GenBank/DDBJ databases">
        <authorList>
            <person name="Corre E."/>
            <person name="Pelletier E."/>
            <person name="Niang G."/>
            <person name="Scheremetjew M."/>
            <person name="Finn R."/>
            <person name="Kale V."/>
            <person name="Holt S."/>
            <person name="Cochrane G."/>
            <person name="Meng A."/>
            <person name="Brown T."/>
            <person name="Cohen L."/>
        </authorList>
    </citation>
    <scope>NUCLEOTIDE SEQUENCE</scope>
    <source>
        <strain evidence="3">CCMP125</strain>
    </source>
</reference>
<name>A0A7S2VG22_9STRA</name>
<proteinExistence type="predicted"/>